<evidence type="ECO:0000313" key="10">
    <source>
        <dbReference type="EMBL" id="XBY44498.1"/>
    </source>
</evidence>
<dbReference type="InterPro" id="IPR029489">
    <property type="entry name" value="OGT/SEC/SPY_C"/>
</dbReference>
<dbReference type="SMART" id="SM00028">
    <property type="entry name" value="TPR"/>
    <property type="match status" value="5"/>
</dbReference>
<evidence type="ECO:0000256" key="4">
    <source>
        <dbReference type="ARBA" id="ARBA00022676"/>
    </source>
</evidence>
<dbReference type="InterPro" id="IPR051939">
    <property type="entry name" value="Glycosyltr_41/O-GlcNAc_trsf"/>
</dbReference>
<dbReference type="EC" id="2.4.1.255" evidence="3"/>
<evidence type="ECO:0000256" key="3">
    <source>
        <dbReference type="ARBA" id="ARBA00011970"/>
    </source>
</evidence>
<evidence type="ECO:0000256" key="5">
    <source>
        <dbReference type="ARBA" id="ARBA00022679"/>
    </source>
</evidence>
<reference evidence="10" key="1">
    <citation type="submission" date="2024-06" db="EMBL/GenBank/DDBJ databases">
        <title>Methylostella associata gen. nov., sp. nov., a novel Ancalomicrobiaceae-affiliated facultatively methylotrophic bacteria that feed on methanotrophs of the genus Methylococcus.</title>
        <authorList>
            <person name="Saltykova V."/>
            <person name="Danilova O.V."/>
            <person name="Oshkin I.Y."/>
            <person name="Belova S.E."/>
            <person name="Pimenov N.V."/>
            <person name="Dedysh S.N."/>
        </authorList>
    </citation>
    <scope>NUCLEOTIDE SEQUENCE</scope>
    <source>
        <strain evidence="10">S20</strain>
    </source>
</reference>
<evidence type="ECO:0000256" key="2">
    <source>
        <dbReference type="ARBA" id="ARBA00005386"/>
    </source>
</evidence>
<dbReference type="PROSITE" id="PS50005">
    <property type="entry name" value="TPR"/>
    <property type="match status" value="3"/>
</dbReference>
<evidence type="ECO:0000256" key="6">
    <source>
        <dbReference type="ARBA" id="ARBA00022737"/>
    </source>
</evidence>
<evidence type="ECO:0000256" key="1">
    <source>
        <dbReference type="ARBA" id="ARBA00004922"/>
    </source>
</evidence>
<dbReference type="Pfam" id="PF13844">
    <property type="entry name" value="Glyco_transf_41"/>
    <property type="match status" value="2"/>
</dbReference>
<dbReference type="EMBL" id="CP158568">
    <property type="protein sequence ID" value="XBY44498.1"/>
    <property type="molecule type" value="Genomic_DNA"/>
</dbReference>
<feature type="repeat" description="TPR" evidence="8">
    <location>
        <begin position="118"/>
        <end position="151"/>
    </location>
</feature>
<dbReference type="GO" id="GO:0097363">
    <property type="term" value="F:protein O-acetylglucosaminyltransferase activity"/>
    <property type="evidence" value="ECO:0007669"/>
    <property type="project" value="UniProtKB-EC"/>
</dbReference>
<dbReference type="AlphaFoldDB" id="A0AAU7X9T6"/>
<dbReference type="SUPFAM" id="SSF48452">
    <property type="entry name" value="TPR-like"/>
    <property type="match status" value="1"/>
</dbReference>
<organism evidence="10">
    <name type="scientific">Methyloraptor flagellatus</name>
    <dbReference type="NCBI Taxonomy" id="3162530"/>
    <lineage>
        <taxon>Bacteria</taxon>
        <taxon>Pseudomonadati</taxon>
        <taxon>Pseudomonadota</taxon>
        <taxon>Alphaproteobacteria</taxon>
        <taxon>Hyphomicrobiales</taxon>
        <taxon>Ancalomicrobiaceae</taxon>
        <taxon>Methyloraptor</taxon>
    </lineage>
</organism>
<keyword evidence="6" id="KW-0677">Repeat</keyword>
<comment type="pathway">
    <text evidence="1">Protein modification; protein glycosylation.</text>
</comment>
<evidence type="ECO:0000256" key="8">
    <source>
        <dbReference type="PROSITE-ProRule" id="PRU00339"/>
    </source>
</evidence>
<name>A0AAU7X9T6_9HYPH</name>
<keyword evidence="5" id="KW-0808">Transferase</keyword>
<dbReference type="PANTHER" id="PTHR44835:SF1">
    <property type="entry name" value="PROTEIN O-GLCNAC TRANSFERASE"/>
    <property type="match status" value="1"/>
</dbReference>
<gene>
    <name evidence="10" type="ORF">ABS361_21210</name>
</gene>
<sequence length="640" mass="69921">MRPKGPPQRPQSKLQVATPYQRALGHFQKGELADAQVWIDKAVSTMKATADLHQLRGLIAYRRGDYPTTVTAMDAAIAINDQVPEFFANKAAALRRLGRLPEAAAAARGAIERDPSSVGAHNNLGLILKDANDFPGSYQAFKKALELKPDFADAWANLAWLLAVAGRAAEAEQAARKALELDPRNINAHNNLGSALMQQDRLIEAGDSYGRAVALDPGFSIARSNVLFCANYRTDLTAEQVYALYREWDEVHARPVRPAVIAHRNTPDPDRRIRLAYISPDFKHHAVAFFLEPLVKAHDRSRFELTFYAEVANPDPVTARFQAMADRWRSTVGMSDAAVAEMITRDEIDIIVDLGGHSAGNRLLALARKPAPVQVAQMLGTGYTSGLSTVDGFIADAKIAPPGSEHLFSEKIVRLPRIPLVYEPPAGMPGVADLPALRGGRPITFGSFSRTARINEGVVEVWAEILKRVPNSRLVLNTKVFAEESTQAAFAARFAKHDVPRERLLMVYTQPQPRTWAAYGDIDVALDPFPHNAGTTTIEALYMGVPVVSLADRPSVGRFGAMILGSLGMDDWVAPTKEAYVERAVAAVADLPALAKLRAELRPRFEASPMFDAPGLARATEEGYLGFWRDWCASRLAGAA</sequence>
<feature type="domain" description="O-GlcNAc transferase C-terminal" evidence="9">
    <location>
        <begin position="443"/>
        <end position="613"/>
    </location>
</feature>
<dbReference type="KEGG" id="mflg:ABS361_21210"/>
<feature type="repeat" description="TPR" evidence="8">
    <location>
        <begin position="186"/>
        <end position="219"/>
    </location>
</feature>
<comment type="similarity">
    <text evidence="2">Belongs to the glycosyltransferase 41 family. O-GlcNAc transferase subfamily.</text>
</comment>
<proteinExistence type="inferred from homology"/>
<evidence type="ECO:0000259" key="9">
    <source>
        <dbReference type="Pfam" id="PF13844"/>
    </source>
</evidence>
<evidence type="ECO:0000256" key="7">
    <source>
        <dbReference type="ARBA" id="ARBA00022803"/>
    </source>
</evidence>
<dbReference type="Gene3D" id="1.25.40.10">
    <property type="entry name" value="Tetratricopeptide repeat domain"/>
    <property type="match status" value="2"/>
</dbReference>
<dbReference type="InterPro" id="IPR011990">
    <property type="entry name" value="TPR-like_helical_dom_sf"/>
</dbReference>
<keyword evidence="4" id="KW-0328">Glycosyltransferase</keyword>
<dbReference type="PANTHER" id="PTHR44835">
    <property type="entry name" value="UDP-N-ACETYLGLUCOSAMINE--PEPTIDE N-ACETYLGLUCOSAMINYLTRANSFERASE SPINDLY-RELATED"/>
    <property type="match status" value="1"/>
</dbReference>
<feature type="repeat" description="TPR" evidence="8">
    <location>
        <begin position="152"/>
        <end position="185"/>
    </location>
</feature>
<dbReference type="Gene3D" id="3.40.50.2000">
    <property type="entry name" value="Glycogen Phosphorylase B"/>
    <property type="match status" value="1"/>
</dbReference>
<dbReference type="InterPro" id="IPR019734">
    <property type="entry name" value="TPR_rpt"/>
</dbReference>
<dbReference type="Gene3D" id="3.40.50.11380">
    <property type="match status" value="1"/>
</dbReference>
<dbReference type="Pfam" id="PF13432">
    <property type="entry name" value="TPR_16"/>
    <property type="match status" value="2"/>
</dbReference>
<keyword evidence="7 8" id="KW-0802">TPR repeat</keyword>
<feature type="domain" description="O-GlcNAc transferase C-terminal" evidence="9">
    <location>
        <begin position="264"/>
        <end position="417"/>
    </location>
</feature>
<dbReference type="Pfam" id="PF13181">
    <property type="entry name" value="TPR_8"/>
    <property type="match status" value="1"/>
</dbReference>
<dbReference type="RefSeq" id="WP_407049591.1">
    <property type="nucleotide sequence ID" value="NZ_CP158568.1"/>
</dbReference>
<accession>A0AAU7X9T6</accession>
<protein>
    <recommendedName>
        <fullName evidence="3">protein O-GlcNAc transferase</fullName>
        <ecNumber evidence="3">2.4.1.255</ecNumber>
    </recommendedName>
</protein>